<feature type="region of interest" description="Disordered" evidence="4">
    <location>
        <begin position="183"/>
        <end position="212"/>
    </location>
</feature>
<sequence length="212" mass="23392">MSEDTHAAGPRPTGREYWEDRYRESERIWSGEPNAALVAEVGGVQPGTALDLGCGEGGDAVWLARRGWRVTAVDISEVALQRARDGAARSGVADRVDTRRHDLAESFPQGSFDLVSACFLHSREDMPRERILRTAASRVAPGGLLLVVGHAGHAHWEQEAEQQVALPTPPQVLEALHLPQQEWQVQRAEEREREHASAGGHHADSVVKLRRR</sequence>
<dbReference type="CDD" id="cd02440">
    <property type="entry name" value="AdoMet_MTases"/>
    <property type="match status" value="1"/>
</dbReference>
<dbReference type="PANTHER" id="PTHR43464:SF19">
    <property type="entry name" value="UBIQUINONE BIOSYNTHESIS O-METHYLTRANSFERASE, MITOCHONDRIAL"/>
    <property type="match status" value="1"/>
</dbReference>
<name>A0A4P6Q4S3_9ACTN</name>
<evidence type="ECO:0000256" key="3">
    <source>
        <dbReference type="ARBA" id="ARBA00022691"/>
    </source>
</evidence>
<feature type="compositionally biased region" description="Basic and acidic residues" evidence="4">
    <location>
        <begin position="187"/>
        <end position="212"/>
    </location>
</feature>
<proteinExistence type="predicted"/>
<dbReference type="RefSeq" id="WP_131098534.1">
    <property type="nucleotide sequence ID" value="NZ_CP036455.1"/>
</dbReference>
<evidence type="ECO:0000256" key="1">
    <source>
        <dbReference type="ARBA" id="ARBA00022603"/>
    </source>
</evidence>
<dbReference type="InterPro" id="IPR041698">
    <property type="entry name" value="Methyltransf_25"/>
</dbReference>
<evidence type="ECO:0000313" key="7">
    <source>
        <dbReference type="Proteomes" id="UP000292235"/>
    </source>
</evidence>
<reference evidence="6 7" key="1">
    <citation type="submission" date="2019-02" db="EMBL/GenBank/DDBJ databases">
        <authorList>
            <person name="Khodamoradi S."/>
            <person name="Hahnke R.L."/>
            <person name="Kaempfer P."/>
            <person name="Schumann P."/>
            <person name="Rohde M."/>
            <person name="Steinert M."/>
            <person name="Luzhetskyy A."/>
            <person name="Wink J."/>
            <person name="Ruckert C."/>
        </authorList>
    </citation>
    <scope>NUCLEOTIDE SEQUENCE [LARGE SCALE GENOMIC DNA]</scope>
    <source>
        <strain evidence="6 7">M2</strain>
    </source>
</reference>
<evidence type="ECO:0000259" key="5">
    <source>
        <dbReference type="Pfam" id="PF13649"/>
    </source>
</evidence>
<dbReference type="AlphaFoldDB" id="A0A4P6Q4S3"/>
<dbReference type="GO" id="GO:0008168">
    <property type="term" value="F:methyltransferase activity"/>
    <property type="evidence" value="ECO:0007669"/>
    <property type="project" value="UniProtKB-KW"/>
</dbReference>
<dbReference type="PANTHER" id="PTHR43464">
    <property type="entry name" value="METHYLTRANSFERASE"/>
    <property type="match status" value="1"/>
</dbReference>
<dbReference type="EMBL" id="CP036455">
    <property type="protein sequence ID" value="QBI54341.1"/>
    <property type="molecule type" value="Genomic_DNA"/>
</dbReference>
<evidence type="ECO:0000256" key="4">
    <source>
        <dbReference type="SAM" id="MobiDB-lite"/>
    </source>
</evidence>
<protein>
    <submittedName>
        <fullName evidence="6">Tellurite resistance protein TehB</fullName>
    </submittedName>
</protein>
<feature type="domain" description="Methyltransferase" evidence="5">
    <location>
        <begin position="50"/>
        <end position="143"/>
    </location>
</feature>
<evidence type="ECO:0000256" key="2">
    <source>
        <dbReference type="ARBA" id="ARBA00022679"/>
    </source>
</evidence>
<evidence type="ECO:0000313" key="6">
    <source>
        <dbReference type="EMBL" id="QBI54341.1"/>
    </source>
</evidence>
<accession>A0A4P6Q4S3</accession>
<keyword evidence="1" id="KW-0489">Methyltransferase</keyword>
<dbReference type="Pfam" id="PF13649">
    <property type="entry name" value="Methyltransf_25"/>
    <property type="match status" value="1"/>
</dbReference>
<dbReference type="Gene3D" id="3.40.50.150">
    <property type="entry name" value="Vaccinia Virus protein VP39"/>
    <property type="match status" value="1"/>
</dbReference>
<gene>
    <name evidence="6" type="ORF">EKD16_12795</name>
</gene>
<dbReference type="KEGG" id="strr:EKD16_12795"/>
<keyword evidence="2" id="KW-0808">Transferase</keyword>
<dbReference type="InterPro" id="IPR029063">
    <property type="entry name" value="SAM-dependent_MTases_sf"/>
</dbReference>
<dbReference type="Proteomes" id="UP000292235">
    <property type="component" value="Chromosome"/>
</dbReference>
<keyword evidence="3" id="KW-0949">S-adenosyl-L-methionine</keyword>
<dbReference type="SUPFAM" id="SSF53335">
    <property type="entry name" value="S-adenosyl-L-methionine-dependent methyltransferases"/>
    <property type="match status" value="1"/>
</dbReference>
<dbReference type="OrthoDB" id="9786503at2"/>
<keyword evidence="7" id="KW-1185">Reference proteome</keyword>
<organism evidence="6 7">
    <name type="scientific">Streptomonospora litoralis</name>
    <dbReference type="NCBI Taxonomy" id="2498135"/>
    <lineage>
        <taxon>Bacteria</taxon>
        <taxon>Bacillati</taxon>
        <taxon>Actinomycetota</taxon>
        <taxon>Actinomycetes</taxon>
        <taxon>Streptosporangiales</taxon>
        <taxon>Nocardiopsidaceae</taxon>
        <taxon>Streptomonospora</taxon>
    </lineage>
</organism>
<dbReference type="GO" id="GO:0032259">
    <property type="term" value="P:methylation"/>
    <property type="evidence" value="ECO:0007669"/>
    <property type="project" value="UniProtKB-KW"/>
</dbReference>